<reference evidence="2 3" key="1">
    <citation type="journal article" date="2000" name="Arch. Microbiol.">
        <title>Rhodobaca bogoriensis gen. nov. and sp. nov., an alkaliphilic purple nonsulfur bacterium from African Rift Valley soda lakes.</title>
        <authorList>
            <person name="Milford A.D."/>
            <person name="Achenbach L.A."/>
            <person name="Jung D.O."/>
            <person name="Madigan M.T."/>
        </authorList>
    </citation>
    <scope>NUCLEOTIDE SEQUENCE [LARGE SCALE GENOMIC DNA]</scope>
    <source>
        <strain evidence="2 3">2376</strain>
    </source>
</reference>
<feature type="region of interest" description="Disordered" evidence="1">
    <location>
        <begin position="69"/>
        <end position="109"/>
    </location>
</feature>
<evidence type="ECO:0000313" key="3">
    <source>
        <dbReference type="Proteomes" id="UP000529417"/>
    </source>
</evidence>
<sequence length="109" mass="11933">PFVEMPEPFRMLQAKILRQPGGDREMVDILSLVLHHDEQAVLCAVELALEAGVPTKTHVLNLLHRLLDGKPTDQPDVNPPAALTLSKEPEANVARYDGLRTPGGTRHAS</sequence>
<proteinExistence type="predicted"/>
<accession>A0A7Z0I2V0</accession>
<dbReference type="EMBL" id="JACBXS010000130">
    <property type="protein sequence ID" value="NYS26934.1"/>
    <property type="molecule type" value="Genomic_DNA"/>
</dbReference>
<comment type="caution">
    <text evidence="2">The sequence shown here is derived from an EMBL/GenBank/DDBJ whole genome shotgun (WGS) entry which is preliminary data.</text>
</comment>
<organism evidence="2 3">
    <name type="scientific">Rhabdonatronobacter sediminivivens</name>
    <dbReference type="NCBI Taxonomy" id="2743469"/>
    <lineage>
        <taxon>Bacteria</taxon>
        <taxon>Pseudomonadati</taxon>
        <taxon>Pseudomonadota</taxon>
        <taxon>Alphaproteobacteria</taxon>
        <taxon>Rhodobacterales</taxon>
        <taxon>Paracoccaceae</taxon>
        <taxon>Rhabdonatronobacter</taxon>
    </lineage>
</organism>
<evidence type="ECO:0000313" key="2">
    <source>
        <dbReference type="EMBL" id="NYS26934.1"/>
    </source>
</evidence>
<feature type="non-terminal residue" evidence="2">
    <location>
        <position position="1"/>
    </location>
</feature>
<protein>
    <submittedName>
        <fullName evidence="2">IS21 family transposase</fullName>
    </submittedName>
</protein>
<dbReference type="AlphaFoldDB" id="A0A7Z0I2V0"/>
<evidence type="ECO:0000256" key="1">
    <source>
        <dbReference type="SAM" id="MobiDB-lite"/>
    </source>
</evidence>
<name>A0A7Z0I2V0_9RHOB</name>
<gene>
    <name evidence="2" type="ORF">HUK65_18450</name>
</gene>
<keyword evidence="3" id="KW-1185">Reference proteome</keyword>
<dbReference type="Proteomes" id="UP000529417">
    <property type="component" value="Unassembled WGS sequence"/>
</dbReference>